<dbReference type="CDD" id="cd00342">
    <property type="entry name" value="gram_neg_porins"/>
    <property type="match status" value="1"/>
</dbReference>
<evidence type="ECO:0000313" key="12">
    <source>
        <dbReference type="EMBL" id="MDP8187038.1"/>
    </source>
</evidence>
<evidence type="ECO:0000256" key="3">
    <source>
        <dbReference type="ARBA" id="ARBA00022452"/>
    </source>
</evidence>
<proteinExistence type="predicted"/>
<keyword evidence="2" id="KW-0813">Transport</keyword>
<dbReference type="GO" id="GO:0006811">
    <property type="term" value="P:monoatomic ion transport"/>
    <property type="evidence" value="ECO:0007669"/>
    <property type="project" value="UniProtKB-KW"/>
</dbReference>
<feature type="signal peptide" evidence="10">
    <location>
        <begin position="1"/>
        <end position="20"/>
    </location>
</feature>
<keyword evidence="5 10" id="KW-0732">Signal</keyword>
<accession>A0AAW8CPF7</accession>
<dbReference type="PANTHER" id="PTHR34501:SF2">
    <property type="entry name" value="OUTER MEMBRANE PORIN F-RELATED"/>
    <property type="match status" value="1"/>
</dbReference>
<gene>
    <name evidence="12" type="ORF">QJU78_04530</name>
</gene>
<evidence type="ECO:0000256" key="4">
    <source>
        <dbReference type="ARBA" id="ARBA00022692"/>
    </source>
</evidence>
<keyword evidence="4" id="KW-0812">Transmembrane</keyword>
<keyword evidence="3" id="KW-1134">Transmembrane beta strand</keyword>
<keyword evidence="7" id="KW-0626">Porin</keyword>
<dbReference type="AlphaFoldDB" id="A0AAW8CPF7"/>
<name>A0AAW8CPF7_9PAST</name>
<dbReference type="InterPro" id="IPR050298">
    <property type="entry name" value="Gram-neg_bact_OMP"/>
</dbReference>
<evidence type="ECO:0000256" key="9">
    <source>
        <dbReference type="ARBA" id="ARBA00023237"/>
    </source>
</evidence>
<organism evidence="12 13">
    <name type="scientific">Pasteurella atlantica</name>
    <dbReference type="NCBI Taxonomy" id="2827233"/>
    <lineage>
        <taxon>Bacteria</taxon>
        <taxon>Pseudomonadati</taxon>
        <taxon>Pseudomonadota</taxon>
        <taxon>Gammaproteobacteria</taxon>
        <taxon>Pasteurellales</taxon>
        <taxon>Pasteurellaceae</taxon>
        <taxon>Pasteurella</taxon>
    </lineage>
</organism>
<evidence type="ECO:0000256" key="6">
    <source>
        <dbReference type="ARBA" id="ARBA00023065"/>
    </source>
</evidence>
<sequence length="333" mass="36735">MKKTLVALTVAALTATSASALTVFEQDGSTVKVGGAIKLHMDKVKEGKTSKSTAMHKDDAKINIEAKYAFGDAYALGFYEYDFLAPKVKKAYVGLGNDAGHQVTFGLQNTFADNVGHSSFDNIWGVRSKFTPGDSDSMIAYRYTGLEGWEFGADYVLKQTKTYEDAMGNDQEVKEKAWFDLGAKYSAGDFTADFAVSQRKNFLMDARKFGGPKNATLYKGTALDTGFSYMMDNLTFALDLGYAKYKPKSNSDSLKAYYVSPGMKAAFGDAAVYGNYTYSKYEDTKVHGINLGTEYQLVKNAKVFAEFNYDKTKRPNQDSVKNKAFGVGMKVEW</sequence>
<dbReference type="GO" id="GO:0015288">
    <property type="term" value="F:porin activity"/>
    <property type="evidence" value="ECO:0007669"/>
    <property type="project" value="UniProtKB-KW"/>
</dbReference>
<dbReference type="PANTHER" id="PTHR34501">
    <property type="entry name" value="PROTEIN YDDL-RELATED"/>
    <property type="match status" value="1"/>
</dbReference>
<feature type="domain" description="Porin" evidence="11">
    <location>
        <begin position="7"/>
        <end position="313"/>
    </location>
</feature>
<evidence type="ECO:0000256" key="5">
    <source>
        <dbReference type="ARBA" id="ARBA00022729"/>
    </source>
</evidence>
<reference evidence="12" key="1">
    <citation type="journal article" date="2023" name="Front. Microbiol.">
        <title>Phylogeography and host specificity of Pasteurellaceae pathogenic to sea-farmed fish in the north-east Atlantic.</title>
        <authorList>
            <person name="Gulla S."/>
            <person name="Colquhoun D.J."/>
            <person name="Olsen A.B."/>
            <person name="Spilsberg B."/>
            <person name="Lagesen K."/>
            <person name="Aakesson C.P."/>
            <person name="Strom S."/>
            <person name="Manji F."/>
            <person name="Birkbeck T.H."/>
            <person name="Nilsen H.K."/>
        </authorList>
    </citation>
    <scope>NUCLEOTIDE SEQUENCE</scope>
    <source>
        <strain evidence="12">VIB1234</strain>
    </source>
</reference>
<evidence type="ECO:0000256" key="1">
    <source>
        <dbReference type="ARBA" id="ARBA00004571"/>
    </source>
</evidence>
<protein>
    <submittedName>
        <fullName evidence="12">Porin</fullName>
    </submittedName>
</protein>
<dbReference type="EMBL" id="JASAYJ010000007">
    <property type="protein sequence ID" value="MDP8187038.1"/>
    <property type="molecule type" value="Genomic_DNA"/>
</dbReference>
<comment type="caution">
    <text evidence="12">The sequence shown here is derived from an EMBL/GenBank/DDBJ whole genome shotgun (WGS) entry which is preliminary data.</text>
</comment>
<evidence type="ECO:0000313" key="13">
    <source>
        <dbReference type="Proteomes" id="UP001230466"/>
    </source>
</evidence>
<keyword evidence="8" id="KW-0472">Membrane</keyword>
<evidence type="ECO:0000259" key="11">
    <source>
        <dbReference type="Pfam" id="PF13609"/>
    </source>
</evidence>
<keyword evidence="6" id="KW-0406">Ion transport</keyword>
<dbReference type="SUPFAM" id="SSF56935">
    <property type="entry name" value="Porins"/>
    <property type="match status" value="1"/>
</dbReference>
<comment type="subcellular location">
    <subcellularLocation>
        <location evidence="1">Cell outer membrane</location>
        <topology evidence="1">Multi-pass membrane protein</topology>
    </subcellularLocation>
</comment>
<dbReference type="RefSeq" id="WP_306347991.1">
    <property type="nucleotide sequence ID" value="NZ_JASAWU010000007.1"/>
</dbReference>
<dbReference type="GO" id="GO:0046930">
    <property type="term" value="C:pore complex"/>
    <property type="evidence" value="ECO:0007669"/>
    <property type="project" value="UniProtKB-KW"/>
</dbReference>
<evidence type="ECO:0000256" key="2">
    <source>
        <dbReference type="ARBA" id="ARBA00022448"/>
    </source>
</evidence>
<feature type="chain" id="PRO_5043611449" evidence="10">
    <location>
        <begin position="21"/>
        <end position="333"/>
    </location>
</feature>
<evidence type="ECO:0000256" key="8">
    <source>
        <dbReference type="ARBA" id="ARBA00023136"/>
    </source>
</evidence>
<evidence type="ECO:0000256" key="7">
    <source>
        <dbReference type="ARBA" id="ARBA00023114"/>
    </source>
</evidence>
<dbReference type="Gene3D" id="2.40.160.10">
    <property type="entry name" value="Porin"/>
    <property type="match status" value="1"/>
</dbReference>
<dbReference type="InterPro" id="IPR033900">
    <property type="entry name" value="Gram_neg_porin_domain"/>
</dbReference>
<dbReference type="Pfam" id="PF13609">
    <property type="entry name" value="Porin_4"/>
    <property type="match status" value="1"/>
</dbReference>
<dbReference type="Proteomes" id="UP001230466">
    <property type="component" value="Unassembled WGS sequence"/>
</dbReference>
<evidence type="ECO:0000256" key="10">
    <source>
        <dbReference type="SAM" id="SignalP"/>
    </source>
</evidence>
<keyword evidence="9" id="KW-0998">Cell outer membrane</keyword>
<dbReference type="GO" id="GO:0009279">
    <property type="term" value="C:cell outer membrane"/>
    <property type="evidence" value="ECO:0007669"/>
    <property type="project" value="UniProtKB-SubCell"/>
</dbReference>
<dbReference type="InterPro" id="IPR023614">
    <property type="entry name" value="Porin_dom_sf"/>
</dbReference>